<dbReference type="PATRIC" id="fig|243231.5.peg.1724"/>
<dbReference type="AlphaFoldDB" id="Q74CJ1"/>
<dbReference type="EMBL" id="AE017180">
    <property type="protein sequence ID" value="AAR35060.1"/>
    <property type="molecule type" value="Genomic_DNA"/>
</dbReference>
<dbReference type="EnsemblBacteria" id="AAR35060">
    <property type="protein sequence ID" value="AAR35060"/>
    <property type="gene ID" value="GSU1682"/>
</dbReference>
<feature type="region of interest" description="Disordered" evidence="1">
    <location>
        <begin position="99"/>
        <end position="120"/>
    </location>
</feature>
<accession>Q74CJ1</accession>
<dbReference type="OrthoDB" id="5398487at2"/>
<evidence type="ECO:0000313" key="2">
    <source>
        <dbReference type="EMBL" id="AAR35060.1"/>
    </source>
</evidence>
<dbReference type="HOGENOM" id="CLU_2105459_0_0_7"/>
<name>Q74CJ1_GEOSL</name>
<evidence type="ECO:0000313" key="3">
    <source>
        <dbReference type="Proteomes" id="UP000000577"/>
    </source>
</evidence>
<dbReference type="Proteomes" id="UP000000577">
    <property type="component" value="Chromosome"/>
</dbReference>
<reference evidence="2 3" key="1">
    <citation type="journal article" date="2003" name="Science">
        <title>Genome of Geobacter sulfurreducens: metal reduction in subsurface environments.</title>
        <authorList>
            <person name="Methe B.A."/>
            <person name="Nelson K.E."/>
            <person name="Eisen J.A."/>
            <person name="Paulsen I.T."/>
            <person name="Nelson W."/>
            <person name="Heidelberg J.F."/>
            <person name="Wu D."/>
            <person name="Wu M."/>
            <person name="Ward N."/>
            <person name="Beanan M.J."/>
            <person name="Dodson R.J."/>
            <person name="Madupu R."/>
            <person name="Brinkac L.M."/>
            <person name="Daugherty S.C."/>
            <person name="DeBoy R.T."/>
            <person name="Durkin A.S."/>
            <person name="Gwinn M."/>
            <person name="Kolonay J.F."/>
            <person name="Sullivan S.A."/>
            <person name="Haft D.H."/>
            <person name="Selengut J."/>
            <person name="Davidsen T.M."/>
            <person name="Zafar N."/>
            <person name="White O."/>
            <person name="Tran B."/>
            <person name="Romero C."/>
            <person name="Forberger H.A."/>
            <person name="Weidman J."/>
            <person name="Khouri H."/>
            <person name="Feldblyum T.V."/>
            <person name="Utterback T.R."/>
            <person name="Van Aken S.E."/>
            <person name="Lovley D.R."/>
            <person name="Fraser C.M."/>
        </authorList>
    </citation>
    <scope>NUCLEOTIDE SEQUENCE [LARGE SCALE GENOMIC DNA]</scope>
    <source>
        <strain evidence="3">ATCC 51573 / DSM 12127 / PCA</strain>
    </source>
</reference>
<dbReference type="InParanoid" id="Q74CJ1"/>
<keyword evidence="3" id="KW-1185">Reference proteome</keyword>
<evidence type="ECO:0000256" key="1">
    <source>
        <dbReference type="SAM" id="MobiDB-lite"/>
    </source>
</evidence>
<sequence length="120" mass="13269">MKYFLIILTSLAVLWGCSPVGTQMRAWKGAPLDELIIRAGAPSSVSADMGGYRLYHWYEDRGAVYTYGGMVNLSCDRTIGVDDDDVIISVDWRGNCIAPADSPWERTNDMQNTENTGVSQ</sequence>
<protein>
    <submittedName>
        <fullName evidence="2">Lipoprotein, putative</fullName>
    </submittedName>
</protein>
<keyword evidence="2" id="KW-0449">Lipoprotein</keyword>
<dbReference type="STRING" id="243231.GSU1682"/>
<organism evidence="2 3">
    <name type="scientific">Geobacter sulfurreducens (strain ATCC 51573 / DSM 12127 / PCA)</name>
    <dbReference type="NCBI Taxonomy" id="243231"/>
    <lineage>
        <taxon>Bacteria</taxon>
        <taxon>Pseudomonadati</taxon>
        <taxon>Thermodesulfobacteriota</taxon>
        <taxon>Desulfuromonadia</taxon>
        <taxon>Geobacterales</taxon>
        <taxon>Geobacteraceae</taxon>
        <taxon>Geobacter</taxon>
    </lineage>
</organism>
<feature type="compositionally biased region" description="Polar residues" evidence="1">
    <location>
        <begin position="109"/>
        <end position="120"/>
    </location>
</feature>
<gene>
    <name evidence="2" type="ordered locus">GSU1682</name>
</gene>
<reference evidence="2 3" key="2">
    <citation type="journal article" date="2012" name="BMC Genomics">
        <title>Comparative genomic analysis of Geobacter sulfurreducens KN400, a strain with enhanced capacity for extracellular electron transfer and electricity production.</title>
        <authorList>
            <person name="Butler J.E."/>
            <person name="Young N.D."/>
            <person name="Aklujkar M."/>
            <person name="Lovley D.R."/>
        </authorList>
    </citation>
    <scope>NUCLEOTIDE SEQUENCE [LARGE SCALE GENOMIC DNA]</scope>
    <source>
        <strain evidence="3">ATCC 51573 / DSM 12127 / PCA</strain>
    </source>
</reference>
<dbReference type="KEGG" id="gsu:GSU1682"/>
<proteinExistence type="predicted"/>